<sequence length="646" mass="72584">MESSSVSETVEATNGTAKTNNSPASMESISNEGPASKKVKLDDTGSRKVDSRDKGVARIRPEFLLPKPSKTTVLAEPDDDDAEAGGTKRKRERGQNKNRRFAKAREAVKFCEALKDGDGTCRFGKDCKFEHDVQKYISSKPADLEGTCPVFDAIGYCPSGLKCRWLHSHYLAEAGKVVVDEDKKSNAGREINRIDRDTQNTLQKKKFPVPKSDKILPYLDSLKEHDMVGNDGSKQGTAETKDTEDQDKKDLAATYVEPPFLASEKKPLNLHRAKILSPLTTVGNLPFRRLCRWYGADVTYSEMALALPILQGSKSEWALPRSHTSEIPGFGVQIAASKPWQAVKATEVLTTACDTGIGGIQDVNLNCGCPIDLIYRSGAGSALLDSGSKLVRMLKGMNYVSGDVPVTVKIRMGTRDSHPNAKKLVARFVNEGDVAAITLHGRSRQQRYTRVADWDYISETAQVVKDLYEVRDEKDKEQRERRKVWFVGNGDCYSWHDWWDAVENYNVDSVMIARGALIKPWIFEEIDARQYLDKSATERLDMIRKFAHFGLDHWGTDEYGINNCRRFLCEFLSFSCRYVPVGILEVLPPKIQDRPPMWRGRNELETLLGSSDYKDWIKISEMFLGPAHESFDFKPKHKSNAYEAEG</sequence>
<proteinExistence type="predicted"/>
<protein>
    <submittedName>
        <fullName evidence="1">Uncharacterized protein</fullName>
    </submittedName>
</protein>
<dbReference type="Proteomes" id="UP001489719">
    <property type="component" value="Unassembled WGS sequence"/>
</dbReference>
<name>A0ACC3TTW4_9ASCO</name>
<reference evidence="2" key="1">
    <citation type="journal article" date="2024" name="Front. Bioeng. Biotechnol.">
        <title>Genome-scale model development and genomic sequencing of the oleaginous clade Lipomyces.</title>
        <authorList>
            <person name="Czajka J.J."/>
            <person name="Han Y."/>
            <person name="Kim J."/>
            <person name="Mondo S.J."/>
            <person name="Hofstad B.A."/>
            <person name="Robles A."/>
            <person name="Haridas S."/>
            <person name="Riley R."/>
            <person name="LaButti K."/>
            <person name="Pangilinan J."/>
            <person name="Andreopoulos W."/>
            <person name="Lipzen A."/>
            <person name="Yan J."/>
            <person name="Wang M."/>
            <person name="Ng V."/>
            <person name="Grigoriev I.V."/>
            <person name="Spatafora J.W."/>
            <person name="Magnuson J.K."/>
            <person name="Baker S.E."/>
            <person name="Pomraning K.R."/>
        </authorList>
    </citation>
    <scope>NUCLEOTIDE SEQUENCE [LARGE SCALE GENOMIC DNA]</scope>
    <source>
        <strain evidence="2">CBS 10300</strain>
    </source>
</reference>
<accession>A0ACC3TTW4</accession>
<comment type="caution">
    <text evidence="1">The sequence shown here is derived from an EMBL/GenBank/DDBJ whole genome shotgun (WGS) entry which is preliminary data.</text>
</comment>
<organism evidence="1 2">
    <name type="scientific">Lipomyces orientalis</name>
    <dbReference type="NCBI Taxonomy" id="1233043"/>
    <lineage>
        <taxon>Eukaryota</taxon>
        <taxon>Fungi</taxon>
        <taxon>Dikarya</taxon>
        <taxon>Ascomycota</taxon>
        <taxon>Saccharomycotina</taxon>
        <taxon>Lipomycetes</taxon>
        <taxon>Lipomycetales</taxon>
        <taxon>Lipomycetaceae</taxon>
        <taxon>Lipomyces</taxon>
    </lineage>
</organism>
<evidence type="ECO:0000313" key="2">
    <source>
        <dbReference type="Proteomes" id="UP001489719"/>
    </source>
</evidence>
<dbReference type="EMBL" id="MU970052">
    <property type="protein sequence ID" value="KAK9324216.1"/>
    <property type="molecule type" value="Genomic_DNA"/>
</dbReference>
<gene>
    <name evidence="1" type="ORF">V1517DRAFT_317989</name>
</gene>
<keyword evidence="2" id="KW-1185">Reference proteome</keyword>
<evidence type="ECO:0000313" key="1">
    <source>
        <dbReference type="EMBL" id="KAK9324216.1"/>
    </source>
</evidence>